<evidence type="ECO:0000256" key="1">
    <source>
        <dbReference type="SAM" id="SignalP"/>
    </source>
</evidence>
<dbReference type="InterPro" id="IPR032774">
    <property type="entry name" value="WG_beta_rep"/>
</dbReference>
<evidence type="ECO:0000313" key="3">
    <source>
        <dbReference type="Proteomes" id="UP000184518"/>
    </source>
</evidence>
<sequence>MVKKNLFLLIIFFHQFLCAQNIDSLKKQSLKYYEIGDIRNALCFLENYPDDEKTKSDIWQYKTHLKSILAYDFTQKAILNLDHCIERVTFEKGIISTMGIYSANEKRYIIPPIYDKVGALSLKKDLILLRKNGKSGIADINGKILLPLAYHNIGQHMRDFIGVIGLDFRHSLYDIDLNLLLKDYFEFVDLDHSDNYFLAYKTKSDVRLIEKKTMKVLAQGSSIEAALLSNFEASLQEIFFNRRAFNKLNIQLIKVKNNSSVKLYALSNESGLQYINEFEEVYFENGNIDKIINNYESAKNPLSQYKESKHYIPFKRNGKIGIYCVDDNSIYKEPILEDIDEFGNGIANGKKINILFDYPVSLFNYGSTIVRNNTLMFEKEGKIGLMNYKAQPILDAEYDEFYNWNGNNVDDKRNLLFLRNGYSWGFLNLNDRLIQKAVYDLIPMGAYEGDVYYTYKDQQYFKRNIFATDSMEVYKQAENFIQDDRKNFYQANKDTEKKTEIKKKKTVTSFFKDLDINIMEYGSRSTYALKKSPAYPLELYKFTKTDDKYGMKISYESNGKENIKASYPALFDSIKYLKGNYFQATLNGKMGLIDENYQCILNYEYEDIKAYYFDFVDDPIFRVKKGGKYGLMNKNFNYILPAEYEDIQVYDNQTLSATQNGKNYYLLIQSFTSPNLFNIFEHTERKYALKQYHPKLGINIFSYVENGKTGLVDYHEKELLAPVYEDALFVTTSNNKHYSIVKNNNQYYFSDQDGKILVSEPISIDKRFLYPELFNVYYPSGIFEKAVILKSAKTQKMGLYDFELGKMIIPFKYDDLEKTNSRSYKNEFASATIYEGKDEDERRDYIGTILDIRSGKTIFGPTKGRINFANDIYFSVNGGIYTMDGKIVAGQSDPGVKEYY</sequence>
<gene>
    <name evidence="2" type="ORF">SAMN05443633_107108</name>
</gene>
<dbReference type="EMBL" id="FQUT01000007">
    <property type="protein sequence ID" value="SHF84387.1"/>
    <property type="molecule type" value="Genomic_DNA"/>
</dbReference>
<feature type="chain" id="PRO_5012206197" evidence="1">
    <location>
        <begin position="20"/>
        <end position="900"/>
    </location>
</feature>
<protein>
    <submittedName>
        <fullName evidence="2">WG containing repeat-containing protein</fullName>
    </submittedName>
</protein>
<organism evidence="2 3">
    <name type="scientific">Chryseobacterium arachidis</name>
    <dbReference type="NCBI Taxonomy" id="1416778"/>
    <lineage>
        <taxon>Bacteria</taxon>
        <taxon>Pseudomonadati</taxon>
        <taxon>Bacteroidota</taxon>
        <taxon>Flavobacteriia</taxon>
        <taxon>Flavobacteriales</taxon>
        <taxon>Weeksellaceae</taxon>
        <taxon>Chryseobacterium group</taxon>
        <taxon>Chryseobacterium</taxon>
    </lineage>
</organism>
<dbReference type="Proteomes" id="UP000184518">
    <property type="component" value="Unassembled WGS sequence"/>
</dbReference>
<name>A0A1M5EZ37_9FLAO</name>
<feature type="signal peptide" evidence="1">
    <location>
        <begin position="1"/>
        <end position="19"/>
    </location>
</feature>
<keyword evidence="3" id="KW-1185">Reference proteome</keyword>
<keyword evidence="1" id="KW-0732">Signal</keyword>
<accession>A0A1M5EZ37</accession>
<dbReference type="Pfam" id="PF14903">
    <property type="entry name" value="WG_beta_rep"/>
    <property type="match status" value="2"/>
</dbReference>
<dbReference type="AlphaFoldDB" id="A0A1M5EZ37"/>
<dbReference type="STRING" id="1416778.SAMN05443633_107108"/>
<evidence type="ECO:0000313" key="2">
    <source>
        <dbReference type="EMBL" id="SHF84387.1"/>
    </source>
</evidence>
<reference evidence="3" key="1">
    <citation type="submission" date="2016-11" db="EMBL/GenBank/DDBJ databases">
        <authorList>
            <person name="Varghese N."/>
            <person name="Submissions S."/>
        </authorList>
    </citation>
    <scope>NUCLEOTIDE SEQUENCE [LARGE SCALE GENOMIC DNA]</scope>
    <source>
        <strain evidence="3">DSM 27619</strain>
    </source>
</reference>
<proteinExistence type="predicted"/>